<organism evidence="2 3">
    <name type="scientific">Cymbomonas tetramitiformis</name>
    <dbReference type="NCBI Taxonomy" id="36881"/>
    <lineage>
        <taxon>Eukaryota</taxon>
        <taxon>Viridiplantae</taxon>
        <taxon>Chlorophyta</taxon>
        <taxon>Pyramimonadophyceae</taxon>
        <taxon>Pyramimonadales</taxon>
        <taxon>Pyramimonadaceae</taxon>
        <taxon>Cymbomonas</taxon>
    </lineage>
</organism>
<evidence type="ECO:0000313" key="2">
    <source>
        <dbReference type="EMBL" id="KAK3255361.1"/>
    </source>
</evidence>
<evidence type="ECO:0000256" key="1">
    <source>
        <dbReference type="SAM" id="MobiDB-lite"/>
    </source>
</evidence>
<protein>
    <submittedName>
        <fullName evidence="2">Uncharacterized protein</fullName>
    </submittedName>
</protein>
<accession>A0AAE0KNV2</accession>
<proteinExistence type="predicted"/>
<name>A0AAE0KNV2_9CHLO</name>
<sequence>RFTFVVQEDGDISKLSFNLCTDELYPLCWWTENQQFDTGTNYSTVLDLPDANWVLQVYGVSSENGGVIGGLSLWTLVESYNPPPPPLVYATPSVVTDSPISEVGKPGMGALRTRGGANPELVMLVTRGLANPELGGGCCGPGGRGGAANLSKGMLRTSGRGRSKPGEGRGQPTPGGGCC</sequence>
<reference evidence="2 3" key="1">
    <citation type="journal article" date="2015" name="Genome Biol. Evol.">
        <title>Comparative Genomics of a Bacterivorous Green Alga Reveals Evolutionary Causalities and Consequences of Phago-Mixotrophic Mode of Nutrition.</title>
        <authorList>
            <person name="Burns J.A."/>
            <person name="Paasch A."/>
            <person name="Narechania A."/>
            <person name="Kim E."/>
        </authorList>
    </citation>
    <scope>NUCLEOTIDE SEQUENCE [LARGE SCALE GENOMIC DNA]</scope>
    <source>
        <strain evidence="2 3">PLY_AMNH</strain>
    </source>
</reference>
<gene>
    <name evidence="2" type="ORF">CYMTET_35456</name>
</gene>
<dbReference type="Proteomes" id="UP001190700">
    <property type="component" value="Unassembled WGS sequence"/>
</dbReference>
<feature type="non-terminal residue" evidence="2">
    <location>
        <position position="1"/>
    </location>
</feature>
<evidence type="ECO:0000313" key="3">
    <source>
        <dbReference type="Proteomes" id="UP001190700"/>
    </source>
</evidence>
<feature type="region of interest" description="Disordered" evidence="1">
    <location>
        <begin position="149"/>
        <end position="179"/>
    </location>
</feature>
<keyword evidence="3" id="KW-1185">Reference proteome</keyword>
<dbReference type="EMBL" id="LGRX02022697">
    <property type="protein sequence ID" value="KAK3255361.1"/>
    <property type="molecule type" value="Genomic_DNA"/>
</dbReference>
<dbReference type="AlphaFoldDB" id="A0AAE0KNV2"/>
<comment type="caution">
    <text evidence="2">The sequence shown here is derived from an EMBL/GenBank/DDBJ whole genome shotgun (WGS) entry which is preliminary data.</text>
</comment>